<proteinExistence type="predicted"/>
<dbReference type="Proteomes" id="UP000241818">
    <property type="component" value="Unassembled WGS sequence"/>
</dbReference>
<dbReference type="STRING" id="857342.A0A2T3BBP1"/>
<feature type="region of interest" description="Disordered" evidence="1">
    <location>
        <begin position="1"/>
        <end position="21"/>
    </location>
</feature>
<evidence type="ECO:0008006" key="4">
    <source>
        <dbReference type="Google" id="ProtNLM"/>
    </source>
</evidence>
<dbReference type="EMBL" id="KZ679007">
    <property type="protein sequence ID" value="PSS25743.1"/>
    <property type="molecule type" value="Genomic_DNA"/>
</dbReference>
<feature type="compositionally biased region" description="Basic and acidic residues" evidence="1">
    <location>
        <begin position="9"/>
        <end position="19"/>
    </location>
</feature>
<dbReference type="GeneID" id="36577178"/>
<keyword evidence="3" id="KW-1185">Reference proteome</keyword>
<sequence length="236" mass="27606">MLYRHTRNRRNDRNPEHPVGRHSAAINILSNTPVFYALLSPRGKTTIHPSTSADNFQVCLAVSLSTPVSCYLHFRDRIREPDWRCVISRRVCKDFGIHEAAHIFPLTRRNLWVSGSWRQQISHERRDIHSVFNNYVLTIKPDANYKIYYSINEPDYDGATIYQIPDVPTKYQPSRALLKHHFRMAVLLNMKGRERYPEWDDDISEGYDPVAEISNCEQGKLRFDTVLAERLHSLLD</sequence>
<evidence type="ECO:0000313" key="3">
    <source>
        <dbReference type="Proteomes" id="UP000241818"/>
    </source>
</evidence>
<dbReference type="InParanoid" id="A0A2T3BBP1"/>
<accession>A0A2T3BBP1</accession>
<reference evidence="2 3" key="1">
    <citation type="journal article" date="2018" name="New Phytol.">
        <title>Comparative genomics and transcriptomics depict ericoid mycorrhizal fungi as versatile saprotrophs and plant mutualists.</title>
        <authorList>
            <person name="Martino E."/>
            <person name="Morin E."/>
            <person name="Grelet G.A."/>
            <person name="Kuo A."/>
            <person name="Kohler A."/>
            <person name="Daghino S."/>
            <person name="Barry K.W."/>
            <person name="Cichocki N."/>
            <person name="Clum A."/>
            <person name="Dockter R.B."/>
            <person name="Hainaut M."/>
            <person name="Kuo R.C."/>
            <person name="LaButti K."/>
            <person name="Lindahl B.D."/>
            <person name="Lindquist E.A."/>
            <person name="Lipzen A."/>
            <person name="Khouja H.R."/>
            <person name="Magnuson J."/>
            <person name="Murat C."/>
            <person name="Ohm R.A."/>
            <person name="Singer S.W."/>
            <person name="Spatafora J.W."/>
            <person name="Wang M."/>
            <person name="Veneault-Fourrey C."/>
            <person name="Henrissat B."/>
            <person name="Grigoriev I.V."/>
            <person name="Martin F.M."/>
            <person name="Perotto S."/>
        </authorList>
    </citation>
    <scope>NUCLEOTIDE SEQUENCE [LARGE SCALE GENOMIC DNA]</scope>
    <source>
        <strain evidence="2 3">ATCC 22711</strain>
    </source>
</reference>
<evidence type="ECO:0000313" key="2">
    <source>
        <dbReference type="EMBL" id="PSS25743.1"/>
    </source>
</evidence>
<evidence type="ECO:0000256" key="1">
    <source>
        <dbReference type="SAM" id="MobiDB-lite"/>
    </source>
</evidence>
<dbReference type="OrthoDB" id="2142759at2759"/>
<protein>
    <recommendedName>
        <fullName evidence="4">HNH nuclease domain-containing protein</fullName>
    </recommendedName>
</protein>
<dbReference type="AlphaFoldDB" id="A0A2T3BBP1"/>
<gene>
    <name evidence="2" type="ORF">M430DRAFT_64260</name>
</gene>
<dbReference type="RefSeq" id="XP_024724342.1">
    <property type="nucleotide sequence ID" value="XM_024869097.1"/>
</dbReference>
<organism evidence="2 3">
    <name type="scientific">Amorphotheca resinae ATCC 22711</name>
    <dbReference type="NCBI Taxonomy" id="857342"/>
    <lineage>
        <taxon>Eukaryota</taxon>
        <taxon>Fungi</taxon>
        <taxon>Dikarya</taxon>
        <taxon>Ascomycota</taxon>
        <taxon>Pezizomycotina</taxon>
        <taxon>Leotiomycetes</taxon>
        <taxon>Helotiales</taxon>
        <taxon>Amorphothecaceae</taxon>
        <taxon>Amorphotheca</taxon>
    </lineage>
</organism>
<name>A0A2T3BBP1_AMORE</name>